<feature type="domain" description="Catechol dioxygenase N-terminal" evidence="8">
    <location>
        <begin position="23"/>
        <end position="94"/>
    </location>
</feature>
<dbReference type="PANTHER" id="PTHR33711:SF7">
    <property type="entry name" value="INTRADIOL RING-CLEAVAGE DIOXYGENASES DOMAIN-CONTAINING PROTEIN-RELATED"/>
    <property type="match status" value="1"/>
</dbReference>
<dbReference type="Gene3D" id="2.60.130.10">
    <property type="entry name" value="Aromatic compound dioxygenase"/>
    <property type="match status" value="1"/>
</dbReference>
<comment type="similarity">
    <text evidence="2">Belongs to the intradiol ring-cleavage dioxygenase family.</text>
</comment>
<name>A0A4Q9I0D5_STRKA</name>
<evidence type="ECO:0000313" key="10">
    <source>
        <dbReference type="Proteomes" id="UP000292452"/>
    </source>
</evidence>
<dbReference type="EMBL" id="SIXH01000024">
    <property type="protein sequence ID" value="TBO60815.1"/>
    <property type="molecule type" value="Genomic_DNA"/>
</dbReference>
<reference evidence="9 10" key="1">
    <citation type="submission" date="2019-02" db="EMBL/GenBank/DDBJ databases">
        <title>Draft Genome Sequence of Streptomyces sp. AM-2504, identified by 16S rRNA comparative analysis as a Streptomyces Kasugaensis strain.</title>
        <authorList>
            <person name="Napolioni V."/>
            <person name="Giuliodori A.M."/>
            <person name="Spurio R."/>
            <person name="Fabbretti A."/>
        </authorList>
    </citation>
    <scope>NUCLEOTIDE SEQUENCE [LARGE SCALE GENOMIC DNA]</scope>
    <source>
        <strain evidence="9 10">AM-2504</strain>
    </source>
</reference>
<evidence type="ECO:0000259" key="8">
    <source>
        <dbReference type="Pfam" id="PF04444"/>
    </source>
</evidence>
<keyword evidence="3" id="KW-0479">Metal-binding</keyword>
<evidence type="ECO:0000256" key="2">
    <source>
        <dbReference type="ARBA" id="ARBA00007825"/>
    </source>
</evidence>
<dbReference type="InterPro" id="IPR050770">
    <property type="entry name" value="Intradiol_RC_Dioxygenase"/>
</dbReference>
<evidence type="ECO:0000259" key="7">
    <source>
        <dbReference type="Pfam" id="PF00775"/>
    </source>
</evidence>
<evidence type="ECO:0000256" key="5">
    <source>
        <dbReference type="ARBA" id="ARBA00023002"/>
    </source>
</evidence>
<comment type="caution">
    <text evidence="9">The sequence shown here is derived from an EMBL/GenBank/DDBJ whole genome shotgun (WGS) entry which is preliminary data.</text>
</comment>
<dbReference type="Proteomes" id="UP000292452">
    <property type="component" value="Unassembled WGS sequence"/>
</dbReference>
<keyword evidence="4 9" id="KW-0223">Dioxygenase</keyword>
<keyword evidence="6" id="KW-0408">Iron</keyword>
<gene>
    <name evidence="9" type="ORF">EYS09_04385</name>
</gene>
<dbReference type="SUPFAM" id="SSF49482">
    <property type="entry name" value="Aromatic compound dioxygenase"/>
    <property type="match status" value="1"/>
</dbReference>
<comment type="cofactor">
    <cofactor evidence="1">
        <name>Fe(3+)</name>
        <dbReference type="ChEBI" id="CHEBI:29034"/>
    </cofactor>
</comment>
<dbReference type="Pfam" id="PF04444">
    <property type="entry name" value="Dioxygenase_N"/>
    <property type="match status" value="1"/>
</dbReference>
<dbReference type="GO" id="GO:0018576">
    <property type="term" value="F:catechol 1,2-dioxygenase activity"/>
    <property type="evidence" value="ECO:0007669"/>
    <property type="project" value="InterPro"/>
</dbReference>
<evidence type="ECO:0000256" key="4">
    <source>
        <dbReference type="ARBA" id="ARBA00022964"/>
    </source>
</evidence>
<dbReference type="Pfam" id="PF00775">
    <property type="entry name" value="Dioxygenase_C"/>
    <property type="match status" value="1"/>
</dbReference>
<evidence type="ECO:0000256" key="3">
    <source>
        <dbReference type="ARBA" id="ARBA00022723"/>
    </source>
</evidence>
<dbReference type="PANTHER" id="PTHR33711">
    <property type="entry name" value="DIOXYGENASE, PUTATIVE (AFU_ORTHOLOGUE AFUA_2G02910)-RELATED"/>
    <property type="match status" value="1"/>
</dbReference>
<dbReference type="InterPro" id="IPR000627">
    <property type="entry name" value="Intradiol_dOase_C"/>
</dbReference>
<dbReference type="GO" id="GO:0008199">
    <property type="term" value="F:ferric iron binding"/>
    <property type="evidence" value="ECO:0007669"/>
    <property type="project" value="InterPro"/>
</dbReference>
<dbReference type="InterPro" id="IPR007535">
    <property type="entry name" value="Catechol_dOase_N"/>
</dbReference>
<organism evidence="9 10">
    <name type="scientific">Streptomyces kasugaensis</name>
    <dbReference type="NCBI Taxonomy" id="1946"/>
    <lineage>
        <taxon>Bacteria</taxon>
        <taxon>Bacillati</taxon>
        <taxon>Actinomycetota</taxon>
        <taxon>Actinomycetes</taxon>
        <taxon>Kitasatosporales</taxon>
        <taxon>Streptomycetaceae</taxon>
        <taxon>Streptomyces</taxon>
    </lineage>
</organism>
<protein>
    <submittedName>
        <fullName evidence="9">Hydroxyquinol 1,2-dioxygenase</fullName>
    </submittedName>
</protein>
<evidence type="ECO:0000256" key="1">
    <source>
        <dbReference type="ARBA" id="ARBA00001965"/>
    </source>
</evidence>
<feature type="domain" description="Intradiol ring-cleavage dioxygenases" evidence="7">
    <location>
        <begin position="103"/>
        <end position="275"/>
    </location>
</feature>
<dbReference type="AlphaFoldDB" id="A0A4Q9I0D5"/>
<evidence type="ECO:0000256" key="6">
    <source>
        <dbReference type="ARBA" id="ARBA00023004"/>
    </source>
</evidence>
<proteinExistence type="inferred from homology"/>
<accession>A0A4Q9I0D5</accession>
<dbReference type="InterPro" id="IPR015889">
    <property type="entry name" value="Intradiol_dOase_core"/>
</dbReference>
<keyword evidence="5" id="KW-0560">Oxidoreductase</keyword>
<dbReference type="RefSeq" id="WP_131122248.1">
    <property type="nucleotide sequence ID" value="NZ_SIXH01000024.1"/>
</dbReference>
<sequence>MTNDLTETSITEAVQRTFDGADDERVRELFVRLVQHLHDFAREVRLTGDEWFTAMEFLKRVGDISTPARQEFALLSDILGLSVLVDLINRERGTSTTESTLLGPFYVAGRPTAQNGSDISGGVAGVPLFFHGTVLDADGIPVAGARVDTWHSDGEGFYDVQMPEKLHGRLAMRALLTTDDQGRFWYRSVAPRYYPVPTDGPCGEILRAANRSPMRPEHLHFWFHAEGFEPLITMLFRSDDPYLERDAVFGLRHSLVVDFVHHEAGGTAPDGTRMAEPFQTVEWTFALARKEN</sequence>
<dbReference type="GO" id="GO:0009712">
    <property type="term" value="P:catechol-containing compound metabolic process"/>
    <property type="evidence" value="ECO:0007669"/>
    <property type="project" value="InterPro"/>
</dbReference>
<keyword evidence="10" id="KW-1185">Reference proteome</keyword>
<evidence type="ECO:0000313" key="9">
    <source>
        <dbReference type="EMBL" id="TBO60815.1"/>
    </source>
</evidence>